<sequence length="675" mass="73421">MSLELPSVCPLDCPDTCSLTVTVDEGKVEKVRGSTANPITGGVVCNKVARYYPEFVHGENRLTTPLKRVGKKGAGEFVAISWDEALDTVHENFSRIIEEHGPQAIMPFNYSGPHGLLAGGSMDLRFFYRLGASLLHRRSLCGGIKSEAYKGTFGDSASMQPEQAAKAKLIVVWGNNVTYSNLHLAPIIKVAKANGAKLVVIDPKRIKIAEQADMHLAVRPGMDLILAWAIAMELERIGGFDQSFIDQHVQGASEFMQEARAYSIEESSDLCGISVEDIRAFAKLYKDSNPAALSVGNGLERNKNGGNGIRAIFALPSLCGKFGVAGGGLIGGSGNLFPKTLGKLQRPDLVPEGTRTLNILDIGQHLVEEDLDIPLKGLFIYNHNPVIVCPDQNLLKKGLEREDVFIVGCEVAMTDSMKYADIVLPACTHFEHEDIFCAYGQPYVQRAEAVIDPVGQALPNTEIFRRLAAKFGFNEEIFKATDKELIDDALDSSDPRLMGYKPSEIPLGTALSMESMQGETVMFDNVIPSTPSGKIELKSTYLAETFNQDIPTYTKLEDSFPLYLVTPSSSKMITSTFGGVKANDDTPLLEMHPEDARSRGLADGAQVRVYNDLGTVFLPLKVTENVRPGVLYSPKGSWFRTTPNDQTVSALAPTTKADLSEGACFNDCKVEVVAV</sequence>
<comment type="similarity">
    <text evidence="1">Belongs to the prokaryotic molybdopterin-containing oxidoreductase family.</text>
</comment>
<evidence type="ECO:0000256" key="3">
    <source>
        <dbReference type="ARBA" id="ARBA00023004"/>
    </source>
</evidence>
<organism evidence="6 7">
    <name type="scientific">Sneathiella marina</name>
    <dbReference type="NCBI Taxonomy" id="2950108"/>
    <lineage>
        <taxon>Bacteria</taxon>
        <taxon>Pseudomonadati</taxon>
        <taxon>Pseudomonadota</taxon>
        <taxon>Alphaproteobacteria</taxon>
        <taxon>Sneathiellales</taxon>
        <taxon>Sneathiellaceae</taxon>
        <taxon>Sneathiella</taxon>
    </lineage>
</organism>
<evidence type="ECO:0000313" key="6">
    <source>
        <dbReference type="EMBL" id="USG63078.1"/>
    </source>
</evidence>
<evidence type="ECO:0000256" key="2">
    <source>
        <dbReference type="ARBA" id="ARBA00022723"/>
    </source>
</evidence>
<evidence type="ECO:0000259" key="5">
    <source>
        <dbReference type="PROSITE" id="PS51669"/>
    </source>
</evidence>
<dbReference type="RefSeq" id="WP_251937587.1">
    <property type="nucleotide sequence ID" value="NZ_CP098747.1"/>
</dbReference>
<dbReference type="Gene3D" id="2.20.25.90">
    <property type="entry name" value="ADC-like domains"/>
    <property type="match status" value="1"/>
</dbReference>
<evidence type="ECO:0000256" key="4">
    <source>
        <dbReference type="ARBA" id="ARBA00023014"/>
    </source>
</evidence>
<dbReference type="Gene3D" id="3.30.2070.10">
    <property type="entry name" value="Formate dehydrogenase/DMSO reductase"/>
    <property type="match status" value="1"/>
</dbReference>
<feature type="domain" description="4Fe-4S Mo/W bis-MGD-type" evidence="5">
    <location>
        <begin position="2"/>
        <end position="59"/>
    </location>
</feature>
<evidence type="ECO:0000256" key="1">
    <source>
        <dbReference type="ARBA" id="ARBA00010312"/>
    </source>
</evidence>
<dbReference type="SMART" id="SM00926">
    <property type="entry name" value="Molybdop_Fe4S4"/>
    <property type="match status" value="1"/>
</dbReference>
<dbReference type="EMBL" id="CP098747">
    <property type="protein sequence ID" value="USG63078.1"/>
    <property type="molecule type" value="Genomic_DNA"/>
</dbReference>
<keyword evidence="3" id="KW-0408">Iron</keyword>
<dbReference type="InterPro" id="IPR050612">
    <property type="entry name" value="Prok_Mopterin_Oxidored"/>
</dbReference>
<dbReference type="InterPro" id="IPR006656">
    <property type="entry name" value="Mopterin_OxRdtase"/>
</dbReference>
<name>A0ABY4W7Q4_9PROT</name>
<dbReference type="Pfam" id="PF00384">
    <property type="entry name" value="Molybdopterin"/>
    <property type="match status" value="1"/>
</dbReference>
<keyword evidence="7" id="KW-1185">Reference proteome</keyword>
<dbReference type="Gene3D" id="3.40.50.740">
    <property type="match status" value="1"/>
</dbReference>
<dbReference type="InterPro" id="IPR006963">
    <property type="entry name" value="Mopterin_OxRdtase_4Fe-4S_dom"/>
</dbReference>
<dbReference type="Pfam" id="PF01568">
    <property type="entry name" value="Molydop_binding"/>
    <property type="match status" value="1"/>
</dbReference>
<dbReference type="PANTHER" id="PTHR43742:SF6">
    <property type="entry name" value="OXIDOREDUCTASE YYAE-RELATED"/>
    <property type="match status" value="1"/>
</dbReference>
<accession>A0ABY4W7Q4</accession>
<dbReference type="SUPFAM" id="SSF50692">
    <property type="entry name" value="ADC-like"/>
    <property type="match status" value="1"/>
</dbReference>
<protein>
    <submittedName>
        <fullName evidence="6">Molybdopterin-dependent oxidoreductase</fullName>
    </submittedName>
</protein>
<dbReference type="Pfam" id="PF04879">
    <property type="entry name" value="Molybdop_Fe4S4"/>
    <property type="match status" value="1"/>
</dbReference>
<reference evidence="6" key="1">
    <citation type="submission" date="2022-06" db="EMBL/GenBank/DDBJ databases">
        <title>Sneathiella actinostolidae sp. nov., isolated from a sea anemonein the Western Pacific Ocean.</title>
        <authorList>
            <person name="Wei M.J."/>
        </authorList>
    </citation>
    <scope>NUCLEOTIDE SEQUENCE</scope>
    <source>
        <strain evidence="6">PHK-P5</strain>
    </source>
</reference>
<dbReference type="SUPFAM" id="SSF53706">
    <property type="entry name" value="Formate dehydrogenase/DMSO reductase, domains 1-3"/>
    <property type="match status" value="1"/>
</dbReference>
<dbReference type="InterPro" id="IPR006657">
    <property type="entry name" value="MoPterin_dinucl-bd_dom"/>
</dbReference>
<dbReference type="InterPro" id="IPR009010">
    <property type="entry name" value="Asp_de-COase-like_dom_sf"/>
</dbReference>
<keyword evidence="2" id="KW-0479">Metal-binding</keyword>
<dbReference type="PROSITE" id="PS51669">
    <property type="entry name" value="4FE4S_MOW_BIS_MGD"/>
    <property type="match status" value="1"/>
</dbReference>
<dbReference type="Gene3D" id="3.40.228.10">
    <property type="entry name" value="Dimethylsulfoxide Reductase, domain 2"/>
    <property type="match status" value="1"/>
</dbReference>
<keyword evidence="4" id="KW-0411">Iron-sulfur</keyword>
<evidence type="ECO:0000313" key="7">
    <source>
        <dbReference type="Proteomes" id="UP001056291"/>
    </source>
</evidence>
<dbReference type="Proteomes" id="UP001056291">
    <property type="component" value="Chromosome"/>
</dbReference>
<dbReference type="PANTHER" id="PTHR43742">
    <property type="entry name" value="TRIMETHYLAMINE-N-OXIDE REDUCTASE"/>
    <property type="match status" value="1"/>
</dbReference>
<proteinExistence type="inferred from homology"/>
<dbReference type="Gene3D" id="2.40.40.20">
    <property type="match status" value="1"/>
</dbReference>
<gene>
    <name evidence="6" type="ORF">NBZ79_08805</name>
</gene>
<dbReference type="CDD" id="cd02766">
    <property type="entry name" value="MopB_3"/>
    <property type="match status" value="1"/>
</dbReference>